<sequence length="468" mass="53875">MGTIVLLLGLLILLFIIFKKNDKDILSPSLFTVCMYIMSTLAVLLNFNNWDINISTITIVIILSSIIMFFLGELIGTALYKFRNKKKLEQSSYNKDANLNLISKIKNKMSNLINPHRFVDIDSIQVPLHIVLIVCSFMLIITVYYLYCIWNLSIKAGNTEGISKMIYYARVAYNSVDIDSDMGIIINQGVLLSRCIAYYFAYAIVFNVVKKNFNRYNLLYFIPIIIYFFDLILSTQRANMIAFVSFVLIIYMIIIRKEEVNTKKSNFRILKFGAVGAVILVVVFTFLGLFTGKTQSLGIINSLLIYTGSSILALNQWLLDPTTSAFFGESTLRLFYAGIGKFGFDVPIYNEYFFEHVQIGENVRTNIFTPLRRYIQDYSYTGLFFIQFITGLIYGFFLKVLVNSKYAGLGLILYANFFYPIFSASIEERIMTNYLSLTTIYTVFYFVIIVIVFNKFIKLKNKEDSIQK</sequence>
<dbReference type="Proteomes" id="UP001230220">
    <property type="component" value="Unassembled WGS sequence"/>
</dbReference>
<protein>
    <submittedName>
        <fullName evidence="2">Oligosaccharide repeat unit polymerase</fullName>
    </submittedName>
</protein>
<feature type="transmembrane region" description="Helical" evidence="1">
    <location>
        <begin position="269"/>
        <end position="290"/>
    </location>
</feature>
<feature type="transmembrane region" description="Helical" evidence="1">
    <location>
        <begin position="434"/>
        <end position="453"/>
    </location>
</feature>
<dbReference type="EMBL" id="JAUSUR010000001">
    <property type="protein sequence ID" value="MDQ0359814.1"/>
    <property type="molecule type" value="Genomic_DNA"/>
</dbReference>
<organism evidence="2 3">
    <name type="scientific">Breznakia pachnodae</name>
    <dbReference type="NCBI Taxonomy" id="265178"/>
    <lineage>
        <taxon>Bacteria</taxon>
        <taxon>Bacillati</taxon>
        <taxon>Bacillota</taxon>
        <taxon>Erysipelotrichia</taxon>
        <taxon>Erysipelotrichales</taxon>
        <taxon>Erysipelotrichaceae</taxon>
        <taxon>Breznakia</taxon>
    </lineage>
</organism>
<keyword evidence="1" id="KW-0812">Transmembrane</keyword>
<evidence type="ECO:0000313" key="2">
    <source>
        <dbReference type="EMBL" id="MDQ0359814.1"/>
    </source>
</evidence>
<feature type="transmembrane region" description="Helical" evidence="1">
    <location>
        <begin position="126"/>
        <end position="147"/>
    </location>
</feature>
<dbReference type="NCBIfam" id="TIGR04370">
    <property type="entry name" value="glyco_rpt_poly"/>
    <property type="match status" value="1"/>
</dbReference>
<accession>A0ABU0DYU7</accession>
<name>A0ABU0DYU7_9FIRM</name>
<feature type="transmembrane region" description="Helical" evidence="1">
    <location>
        <begin position="29"/>
        <end position="47"/>
    </location>
</feature>
<feature type="transmembrane region" description="Helical" evidence="1">
    <location>
        <begin position="191"/>
        <end position="209"/>
    </location>
</feature>
<reference evidence="2 3" key="1">
    <citation type="submission" date="2023-07" db="EMBL/GenBank/DDBJ databases">
        <title>Genomic Encyclopedia of Type Strains, Phase IV (KMG-IV): sequencing the most valuable type-strain genomes for metagenomic binning, comparative biology and taxonomic classification.</title>
        <authorList>
            <person name="Goeker M."/>
        </authorList>
    </citation>
    <scope>NUCLEOTIDE SEQUENCE [LARGE SCALE GENOMIC DNA]</scope>
    <source>
        <strain evidence="2 3">DSM 16784</strain>
    </source>
</reference>
<feature type="transmembrane region" description="Helical" evidence="1">
    <location>
        <begin position="378"/>
        <end position="397"/>
    </location>
</feature>
<dbReference type="RefSeq" id="WP_307405239.1">
    <property type="nucleotide sequence ID" value="NZ_JAUSUR010000001.1"/>
</dbReference>
<keyword evidence="3" id="KW-1185">Reference proteome</keyword>
<gene>
    <name evidence="2" type="ORF">J2S15_000545</name>
</gene>
<feature type="transmembrane region" description="Helical" evidence="1">
    <location>
        <begin position="215"/>
        <end position="233"/>
    </location>
</feature>
<evidence type="ECO:0000256" key="1">
    <source>
        <dbReference type="SAM" id="Phobius"/>
    </source>
</evidence>
<proteinExistence type="predicted"/>
<keyword evidence="1" id="KW-0472">Membrane</keyword>
<keyword evidence="1" id="KW-1133">Transmembrane helix</keyword>
<feature type="transmembrane region" description="Helical" evidence="1">
    <location>
        <begin position="59"/>
        <end position="80"/>
    </location>
</feature>
<feature type="transmembrane region" description="Helical" evidence="1">
    <location>
        <begin position="406"/>
        <end position="422"/>
    </location>
</feature>
<comment type="caution">
    <text evidence="2">The sequence shown here is derived from an EMBL/GenBank/DDBJ whole genome shotgun (WGS) entry which is preliminary data.</text>
</comment>
<feature type="transmembrane region" description="Helical" evidence="1">
    <location>
        <begin position="240"/>
        <end position="257"/>
    </location>
</feature>
<evidence type="ECO:0000313" key="3">
    <source>
        <dbReference type="Proteomes" id="UP001230220"/>
    </source>
</evidence>